<proteinExistence type="predicted"/>
<dbReference type="EMBL" id="CABWMH010000002">
    <property type="protein sequence ID" value="VXB05341.1"/>
    <property type="molecule type" value="Genomic_DNA"/>
</dbReference>
<dbReference type="AlphaFoldDB" id="A0AAX3J0P1"/>
<organism evidence="1 2">
    <name type="scientific">Pantoea brenneri</name>
    <dbReference type="NCBI Taxonomy" id="472694"/>
    <lineage>
        <taxon>Bacteria</taxon>
        <taxon>Pseudomonadati</taxon>
        <taxon>Pseudomonadota</taxon>
        <taxon>Gammaproteobacteria</taxon>
        <taxon>Enterobacterales</taxon>
        <taxon>Erwiniaceae</taxon>
        <taxon>Pantoea</taxon>
    </lineage>
</organism>
<comment type="caution">
    <text evidence="1">The sequence shown here is derived from an EMBL/GenBank/DDBJ whole genome shotgun (WGS) entry which is preliminary data.</text>
</comment>
<evidence type="ECO:0000313" key="1">
    <source>
        <dbReference type="EMBL" id="VXB05341.1"/>
    </source>
</evidence>
<gene>
    <name evidence="1" type="ORF">PANT111_100124</name>
</gene>
<reference evidence="1 2" key="1">
    <citation type="submission" date="2019-10" db="EMBL/GenBank/DDBJ databases">
        <authorList>
            <person name="Karimi E."/>
        </authorList>
    </citation>
    <scope>NUCLEOTIDE SEQUENCE [LARGE SCALE GENOMIC DNA]</scope>
    <source>
        <strain evidence="1">Pantoea sp. 111</strain>
    </source>
</reference>
<protein>
    <recommendedName>
        <fullName evidence="3">Transposase</fullName>
    </recommendedName>
</protein>
<accession>A0AAX3J0P1</accession>
<evidence type="ECO:0008006" key="3">
    <source>
        <dbReference type="Google" id="ProtNLM"/>
    </source>
</evidence>
<dbReference type="Proteomes" id="UP000433737">
    <property type="component" value="Unassembled WGS sequence"/>
</dbReference>
<evidence type="ECO:0000313" key="2">
    <source>
        <dbReference type="Proteomes" id="UP000433737"/>
    </source>
</evidence>
<name>A0AAX3J0P1_9GAMM</name>
<sequence>MRFRRTTERVAKARQVFYVFPDAVEAVRKFRNCALLTHQFVNSCKERQYNG</sequence>